<dbReference type="PANTHER" id="PTHR43806">
    <property type="entry name" value="PEPTIDASE S8"/>
    <property type="match status" value="1"/>
</dbReference>
<evidence type="ECO:0000256" key="3">
    <source>
        <dbReference type="ARBA" id="ARBA00022801"/>
    </source>
</evidence>
<keyword evidence="6" id="KW-0732">Signal</keyword>
<dbReference type="Pfam" id="PF06439">
    <property type="entry name" value="3keto-disac_hyd"/>
    <property type="match status" value="1"/>
</dbReference>
<sequence>MATHRRAAALAVGVALGVGGLGLPAVAAPSQPAAIAGPVTAAKPNTLVPKDKAGNLVLYVDGQQAAAAVAAVGGSVAMGRNGRVEAKVPAAKVADLAKQPGVAAIRPPDRIVPMGDIDPEGLAASGANQWINAGIKGAGVKVGIIDPDLGGLADAQAAGTLPAQMPVNYGNCQADPPATVQHGTSVAEVVHAMAPDAQLFIACASTSMEFGTAASWLQQQGVQVITAAIGMFTSGRGDGTGDPGSPADVVRTTSQAGILWSVAAGDNAKTHYSGQATTNANGFVTYDGGTGANNGFALANGRTATVGLRWDAWPKTTQEFDLYVVKGTTPPTGPTDPNVVAYAANNQASTPGGGEPTAEVTFTNNTGGTNTFSVYIKNVNAQPSTRLDLFVSGPAKDNPIQYATAAGSVTEPATSPYAMAVGATTPTSGQLETDSSQGPTIDGRIKPDITGYDHVSTSYWANGTFAGTSAASATIAGGAALLKSAVPSLDQSQLKSALQARTSPKHNDNQWGSGQLVLGSPTDLPKSNNSKYMPLAKPVAIEGRGYAPNEVGTVALASNVPAGATAVVFNLAVRTNPSAGPNVDSGMDVYTGDPATSTSRATTVRVSPASGFVSTMVVAPITSDRAVRLKAGPGNVFDNFDLLGYFSPDGANGYLPEPQPVRVLDTRGFNGSPRKTALAANETYPIPVRGIAGVPTSAAAVLVNLTASEASNGAALGMFATDSAGTSLNVNPNEKHSNTSIVPIASDGTIKLRTTGVVQATVDVIGAFTPDANAASFVALPEATRIADTATGTGERTTAIGQGETANFQIAGLSGIPRSATGVVLRASGEEDTLGTDLSVFPQEAGSLKDTTQTMRQREKMSSTAFVPLGASGKVGVRNDRGQAQVALDVAGYFVGGPAFNAGNTDCAGPLNEAGFTAVYDGRLESNSVGWRTLGAKGLTDDGCTLSTSDGTGVSWYGARMMGESYTVKLDYRQDGEGDGADVLIGFADPGTDATSPLKTGVGVHIGLTSASGTSMTGSILPFVDGSAKAAAQKAAGQWNTYEISVDWRTVTVKLNGTQVNQYSTDGSRLYGQYIGLANAPAGVHFRDVRVKRDQPIRVGQFVGANGRCLDLYNASPDSTGTTNGIQMFDCNPTSAQVWAQTADGALTNAGKCLTALNNGTAAGTQEVLAPCVPQASNQVWVIRGNGTIVNPRSGRCLTPASTSNQAVLQLQDCTGRSDQVWRAPDQHGQNNQLTDPGGKCLDVKNGDPRLNAVQVWDCYHNQAQSWITPGDGTLHAEGKCLTVNNAATTAGTAVMLWQCNPGDAGQQWASRPDGTVLNPNSGRCLTGASDTLGAVFTIQDCTGTALQQWRMSAQALWTGAIVGVGGKCADIKGENPANSTVWLWDCYGSSGEQWTTWGDGRLQSMANCIDIRSVANGTPIGVTTCGSGSQQWAFRPDGAIVNTYAGRVLDDQSGVLTNGNPLQIYDFVGTPQQRWAIPLRPS</sequence>
<feature type="domain" description="Ricin B lectin" evidence="7">
    <location>
        <begin position="1227"/>
        <end position="1353"/>
    </location>
</feature>
<evidence type="ECO:0000256" key="2">
    <source>
        <dbReference type="ARBA" id="ARBA00022670"/>
    </source>
</evidence>
<keyword evidence="9" id="KW-1185">Reference proteome</keyword>
<name>A0ABV6MM70_9PSEU</name>
<dbReference type="SUPFAM" id="SSF50370">
    <property type="entry name" value="Ricin B-like lectins"/>
    <property type="match status" value="3"/>
</dbReference>
<dbReference type="InterPro" id="IPR036852">
    <property type="entry name" value="Peptidase_S8/S53_dom_sf"/>
</dbReference>
<dbReference type="Pfam" id="PF00082">
    <property type="entry name" value="Peptidase_S8"/>
    <property type="match status" value="1"/>
</dbReference>
<dbReference type="InterPro" id="IPR050131">
    <property type="entry name" value="Peptidase_S8_subtilisin-like"/>
</dbReference>
<accession>A0ABV6MM70</accession>
<comment type="caution">
    <text evidence="8">The sequence shown here is derived from an EMBL/GenBank/DDBJ whole genome shotgun (WGS) entry which is preliminary data.</text>
</comment>
<feature type="region of interest" description="Disordered" evidence="5">
    <location>
        <begin position="496"/>
        <end position="529"/>
    </location>
</feature>
<evidence type="ECO:0000313" key="8">
    <source>
        <dbReference type="EMBL" id="MFC0541390.1"/>
    </source>
</evidence>
<feature type="region of interest" description="Disordered" evidence="5">
    <location>
        <begin position="424"/>
        <end position="446"/>
    </location>
</feature>
<comment type="similarity">
    <text evidence="1">Belongs to the peptidase S8 family.</text>
</comment>
<keyword evidence="3" id="KW-0378">Hydrolase</keyword>
<dbReference type="InterPro" id="IPR000772">
    <property type="entry name" value="Ricin_B_lectin"/>
</dbReference>
<organism evidence="8 9">
    <name type="scientific">Kutzneria chonburiensis</name>
    <dbReference type="NCBI Taxonomy" id="1483604"/>
    <lineage>
        <taxon>Bacteria</taxon>
        <taxon>Bacillati</taxon>
        <taxon>Actinomycetota</taxon>
        <taxon>Actinomycetes</taxon>
        <taxon>Pseudonocardiales</taxon>
        <taxon>Pseudonocardiaceae</taxon>
        <taxon>Kutzneria</taxon>
    </lineage>
</organism>
<dbReference type="InterPro" id="IPR010496">
    <property type="entry name" value="AL/BT2_dom"/>
</dbReference>
<keyword evidence="2" id="KW-0645">Protease</keyword>
<dbReference type="InterPro" id="IPR035992">
    <property type="entry name" value="Ricin_B-like_lectins"/>
</dbReference>
<evidence type="ECO:0000256" key="4">
    <source>
        <dbReference type="ARBA" id="ARBA00022825"/>
    </source>
</evidence>
<dbReference type="Proteomes" id="UP001589810">
    <property type="component" value="Unassembled WGS sequence"/>
</dbReference>
<evidence type="ECO:0000313" key="9">
    <source>
        <dbReference type="Proteomes" id="UP001589810"/>
    </source>
</evidence>
<feature type="domain" description="Ricin B lectin" evidence="7">
    <location>
        <begin position="1359"/>
        <end position="1479"/>
    </location>
</feature>
<proteinExistence type="inferred from homology"/>
<gene>
    <name evidence="8" type="ORF">ACFFH7_07835</name>
</gene>
<dbReference type="EMBL" id="JBHLUD010000002">
    <property type="protein sequence ID" value="MFC0541390.1"/>
    <property type="molecule type" value="Genomic_DNA"/>
</dbReference>
<reference evidence="8 9" key="1">
    <citation type="submission" date="2024-09" db="EMBL/GenBank/DDBJ databases">
        <authorList>
            <person name="Sun Q."/>
            <person name="Mori K."/>
        </authorList>
    </citation>
    <scope>NUCLEOTIDE SEQUENCE [LARGE SCALE GENOMIC DNA]</scope>
    <source>
        <strain evidence="8 9">TBRC 1432</strain>
    </source>
</reference>
<feature type="signal peptide" evidence="6">
    <location>
        <begin position="1"/>
        <end position="27"/>
    </location>
</feature>
<dbReference type="Gene3D" id="2.60.120.560">
    <property type="entry name" value="Exo-inulinase, domain 1"/>
    <property type="match status" value="1"/>
</dbReference>
<evidence type="ECO:0000256" key="5">
    <source>
        <dbReference type="SAM" id="MobiDB-lite"/>
    </source>
</evidence>
<dbReference type="Gene3D" id="2.80.10.50">
    <property type="match status" value="3"/>
</dbReference>
<feature type="compositionally biased region" description="Polar residues" evidence="5">
    <location>
        <begin position="424"/>
        <end position="439"/>
    </location>
</feature>
<dbReference type="Gene3D" id="3.40.50.200">
    <property type="entry name" value="Peptidase S8/S53 domain"/>
    <property type="match status" value="2"/>
</dbReference>
<evidence type="ECO:0000256" key="1">
    <source>
        <dbReference type="ARBA" id="ARBA00011073"/>
    </source>
</evidence>
<protein>
    <submittedName>
        <fullName evidence="8">Ricin-type beta-trefoil lectin domain protein</fullName>
    </submittedName>
</protein>
<dbReference type="PROSITE" id="PS50231">
    <property type="entry name" value="RICIN_B_LECTIN"/>
    <property type="match status" value="3"/>
</dbReference>
<dbReference type="RefSeq" id="WP_379793850.1">
    <property type="nucleotide sequence ID" value="NZ_JBHLUD010000002.1"/>
</dbReference>
<keyword evidence="4" id="KW-0720">Serine protease</keyword>
<dbReference type="SMART" id="SM00458">
    <property type="entry name" value="RICIN"/>
    <property type="match status" value="3"/>
</dbReference>
<feature type="chain" id="PRO_5047538402" evidence="6">
    <location>
        <begin position="28"/>
        <end position="1483"/>
    </location>
</feature>
<dbReference type="InterPro" id="IPR000209">
    <property type="entry name" value="Peptidase_S8/S53_dom"/>
</dbReference>
<dbReference type="SUPFAM" id="SSF52743">
    <property type="entry name" value="Subtilisin-like"/>
    <property type="match status" value="1"/>
</dbReference>
<evidence type="ECO:0000256" key="6">
    <source>
        <dbReference type="SAM" id="SignalP"/>
    </source>
</evidence>
<dbReference type="Pfam" id="PF00652">
    <property type="entry name" value="Ricin_B_lectin"/>
    <property type="match status" value="3"/>
</dbReference>
<evidence type="ECO:0000259" key="7">
    <source>
        <dbReference type="SMART" id="SM00458"/>
    </source>
</evidence>
<dbReference type="PANTHER" id="PTHR43806:SF11">
    <property type="entry name" value="CEREVISIN-RELATED"/>
    <property type="match status" value="1"/>
</dbReference>
<feature type="domain" description="Ricin B lectin" evidence="7">
    <location>
        <begin position="1093"/>
        <end position="1225"/>
    </location>
</feature>